<proteinExistence type="inferred from homology"/>
<dbReference type="GO" id="GO:0005886">
    <property type="term" value="C:plasma membrane"/>
    <property type="evidence" value="ECO:0007669"/>
    <property type="project" value="TreeGrafter"/>
</dbReference>
<dbReference type="Gene3D" id="3.30.450.90">
    <property type="match status" value="1"/>
</dbReference>
<dbReference type="PANTHER" id="PTHR30258:SF2">
    <property type="entry name" value="COMG OPERON PROTEIN 1"/>
    <property type="match status" value="1"/>
</dbReference>
<dbReference type="Pfam" id="PF00437">
    <property type="entry name" value="T2SSE"/>
    <property type="match status" value="1"/>
</dbReference>
<feature type="compositionally biased region" description="Acidic residues" evidence="4">
    <location>
        <begin position="57"/>
        <end position="80"/>
    </location>
</feature>
<reference evidence="6 7" key="1">
    <citation type="journal article" date="2016" name="Front. Microbiol.">
        <title>Fuerstia marisgermanicae gen. nov., sp. nov., an Unusual Member of the Phylum Planctomycetes from the German Wadden Sea.</title>
        <authorList>
            <person name="Kohn T."/>
            <person name="Heuer A."/>
            <person name="Jogler M."/>
            <person name="Vollmers J."/>
            <person name="Boedeker C."/>
            <person name="Bunk B."/>
            <person name="Rast P."/>
            <person name="Borchert D."/>
            <person name="Glockner I."/>
            <person name="Freese H.M."/>
            <person name="Klenk H.P."/>
            <person name="Overmann J."/>
            <person name="Kaster A.K."/>
            <person name="Rohde M."/>
            <person name="Wiegand S."/>
            <person name="Jogler C."/>
        </authorList>
    </citation>
    <scope>NUCLEOTIDE SEQUENCE [LARGE SCALE GENOMIC DNA]</scope>
    <source>
        <strain evidence="6 7">NH11</strain>
    </source>
</reference>
<comment type="similarity">
    <text evidence="1">Belongs to the GSP E family.</text>
</comment>
<dbReference type="InterPro" id="IPR027417">
    <property type="entry name" value="P-loop_NTPase"/>
</dbReference>
<dbReference type="AlphaFoldDB" id="A0A1P8WP48"/>
<dbReference type="Gene3D" id="3.40.50.300">
    <property type="entry name" value="P-loop containing nucleotide triphosphate hydrolases"/>
    <property type="match status" value="1"/>
</dbReference>
<dbReference type="CDD" id="cd01129">
    <property type="entry name" value="PulE-GspE-like"/>
    <property type="match status" value="1"/>
</dbReference>
<keyword evidence="7" id="KW-1185">Reference proteome</keyword>
<dbReference type="InterPro" id="IPR003593">
    <property type="entry name" value="AAA+_ATPase"/>
</dbReference>
<feature type="compositionally biased region" description="Basic and acidic residues" evidence="4">
    <location>
        <begin position="142"/>
        <end position="151"/>
    </location>
</feature>
<keyword evidence="3" id="KW-0067">ATP-binding</keyword>
<evidence type="ECO:0000313" key="6">
    <source>
        <dbReference type="EMBL" id="APZ95834.1"/>
    </source>
</evidence>
<protein>
    <submittedName>
        <fullName evidence="6">Type II traffic warden ATPase</fullName>
    </submittedName>
</protein>
<dbReference type="SUPFAM" id="SSF52540">
    <property type="entry name" value="P-loop containing nucleoside triphosphate hydrolases"/>
    <property type="match status" value="1"/>
</dbReference>
<evidence type="ECO:0000256" key="1">
    <source>
        <dbReference type="ARBA" id="ARBA00006611"/>
    </source>
</evidence>
<evidence type="ECO:0000256" key="4">
    <source>
        <dbReference type="SAM" id="MobiDB-lite"/>
    </source>
</evidence>
<feature type="compositionally biased region" description="Basic and acidic residues" evidence="4">
    <location>
        <begin position="38"/>
        <end position="49"/>
    </location>
</feature>
<evidence type="ECO:0000259" key="5">
    <source>
        <dbReference type="PROSITE" id="PS00662"/>
    </source>
</evidence>
<gene>
    <name evidence="6" type="primary">epsE_2</name>
    <name evidence="6" type="ORF">Fuma_05496</name>
</gene>
<dbReference type="GO" id="GO:0005524">
    <property type="term" value="F:ATP binding"/>
    <property type="evidence" value="ECO:0007669"/>
    <property type="project" value="UniProtKB-KW"/>
</dbReference>
<dbReference type="PANTHER" id="PTHR30258">
    <property type="entry name" value="TYPE II SECRETION SYSTEM PROTEIN GSPE-RELATED"/>
    <property type="match status" value="1"/>
</dbReference>
<accession>A0A1P8WP48</accession>
<dbReference type="KEGG" id="fmr:Fuma_05496"/>
<dbReference type="Pfam" id="PF14237">
    <property type="entry name" value="GYF_2"/>
    <property type="match status" value="1"/>
</dbReference>
<name>A0A1P8WP48_9PLAN</name>
<dbReference type="Proteomes" id="UP000187735">
    <property type="component" value="Chromosome"/>
</dbReference>
<evidence type="ECO:0000313" key="7">
    <source>
        <dbReference type="Proteomes" id="UP000187735"/>
    </source>
</evidence>
<dbReference type="InterPro" id="IPR001482">
    <property type="entry name" value="T2SS/T4SS_dom"/>
</dbReference>
<evidence type="ECO:0000256" key="3">
    <source>
        <dbReference type="ARBA" id="ARBA00022840"/>
    </source>
</evidence>
<dbReference type="RefSeq" id="WP_077026940.1">
    <property type="nucleotide sequence ID" value="NZ_CP017641.1"/>
</dbReference>
<dbReference type="SMART" id="SM00382">
    <property type="entry name" value="AAA"/>
    <property type="match status" value="1"/>
</dbReference>
<dbReference type="PROSITE" id="PS00662">
    <property type="entry name" value="T2SP_E"/>
    <property type="match status" value="1"/>
</dbReference>
<evidence type="ECO:0000256" key="2">
    <source>
        <dbReference type="ARBA" id="ARBA00022741"/>
    </source>
</evidence>
<dbReference type="InterPro" id="IPR025640">
    <property type="entry name" value="GYF_2"/>
</dbReference>
<keyword evidence="2" id="KW-0547">Nucleotide-binding</keyword>
<dbReference type="OrthoDB" id="244550at2"/>
<organism evidence="6 7">
    <name type="scientific">Fuerstiella marisgermanici</name>
    <dbReference type="NCBI Taxonomy" id="1891926"/>
    <lineage>
        <taxon>Bacteria</taxon>
        <taxon>Pseudomonadati</taxon>
        <taxon>Planctomycetota</taxon>
        <taxon>Planctomycetia</taxon>
        <taxon>Planctomycetales</taxon>
        <taxon>Planctomycetaceae</taxon>
        <taxon>Fuerstiella</taxon>
    </lineage>
</organism>
<feature type="region of interest" description="Disordered" evidence="4">
    <location>
        <begin position="38"/>
        <end position="215"/>
    </location>
</feature>
<feature type="domain" description="Bacterial type II secretion system protein E" evidence="5">
    <location>
        <begin position="473"/>
        <end position="487"/>
    </location>
</feature>
<sequence length="652" mass="71967">MATRYFIRNRGKRLGPLSIDKLHSMAKRGRFGRHFEVSTDGKRWSHADDFPELFPGDNDDDDLELGDDFDDEGGSYDEPLDPYAPLVDDDKPVRRRPGRSSASGGRTSRRRSSRSSEDEGTEQGSSRRRRTPAARSGAVSRRSRDSEDAPSSRRARRSKDDEEAPPKRRKRPASSDDAPDDPPPRKKKKKSAPASNIFDDVEPTQNKKKKRGGLMGFLFGGAEDDSTEPPHLRKLSHIHKTLRSLGFSLDKLIFVGSGGEEVSVREHIGTGDGPHLLGLLTLIGFQSRTTDIHMEPSASGVDVRMRIDGTLVHLVEFPKESVKRLFGIVKVLCETKLGASQDVLEGNYSSVAPGRRSDYRVSFTPSVHGHKVAIRVLDAENAPQTLKQLGAPSSFVRTINGVMTQNAGMVLMCGPTGSGKTTTLYSMLRSVDFKSRNVMTLEDPVEYQINGITQINIDADHGKGFKEMLPALLRQDPDVLLIGEIRDAESAKIAMQATMTGHLVLSTVHAPDTLSTLFRLLDLNADPNMVGSALDLIMSQRLLRTLCDECKVRRRPDKEDKRRLGASARDAIFEPGGCKKCLGTGYSGRRAIFELLDVKKQVGDAIHDKPSIVDLRKAVRSRDFTSLRQNGYSLVGKGVTTFDEVDRVIGVE</sequence>
<dbReference type="EMBL" id="CP017641">
    <property type="protein sequence ID" value="APZ95834.1"/>
    <property type="molecule type" value="Genomic_DNA"/>
</dbReference>
<dbReference type="GO" id="GO:0016887">
    <property type="term" value="F:ATP hydrolysis activity"/>
    <property type="evidence" value="ECO:0007669"/>
    <property type="project" value="TreeGrafter"/>
</dbReference>
<dbReference type="STRING" id="1891926.Fuma_05496"/>